<dbReference type="EMBL" id="WJQU01004268">
    <property type="protein sequence ID" value="KAJ6617880.1"/>
    <property type="molecule type" value="Genomic_DNA"/>
</dbReference>
<sequence>MDNSTTSATTFKVSDKAAERVKNSGENETGTSICSQLRPYRYNHCRKVLMETQFSSSIRPSENNGFVRTVIDCYNNHHNLIIRPDDIWTAILTQFSFYINKNAEEFRGQFVDFDGKRELVVSINGSLCDAPYDLFVTSMTKKIDENLVDKSVKDWILPNFTTSTPNDVITCGTIFMAVTQKYFDFMCMLLCGIPNITLEGTLADWENILNRLEKLKAYKLDKWYDMLKSILEEFVAAKQGRANTDFWNRICHHLGGGSGPTYISGWLTAFAVFDENGNWTDNKVDRFDMARLLREMSLTEEISQQQSNEHDEQMSWPVIDIDKIPTGIVTVNVKISDGSADYDSIMFAGHVGYDVPKGDGYTLKPEIGWGIALKMSADEIETLHETARKNGEWSCGLCYEEVKTFDNSPQ</sequence>
<dbReference type="PANTHER" id="PTHR31252:SF11">
    <property type="entry name" value="DUF4419 DOMAIN-CONTAINING PROTEIN"/>
    <property type="match status" value="1"/>
</dbReference>
<feature type="region of interest" description="Disordered" evidence="1">
    <location>
        <begin position="1"/>
        <end position="29"/>
    </location>
</feature>
<comment type="caution">
    <text evidence="2">The sequence shown here is derived from an EMBL/GenBank/DDBJ whole genome shotgun (WGS) entry which is preliminary data.</text>
</comment>
<evidence type="ECO:0008006" key="4">
    <source>
        <dbReference type="Google" id="ProtNLM"/>
    </source>
</evidence>
<feature type="compositionally biased region" description="Basic and acidic residues" evidence="1">
    <location>
        <begin position="13"/>
        <end position="25"/>
    </location>
</feature>
<dbReference type="AlphaFoldDB" id="A0A9Q0MKK0"/>
<organism evidence="2 3">
    <name type="scientific">Pseudolycoriella hygida</name>
    <dbReference type="NCBI Taxonomy" id="35572"/>
    <lineage>
        <taxon>Eukaryota</taxon>
        <taxon>Metazoa</taxon>
        <taxon>Ecdysozoa</taxon>
        <taxon>Arthropoda</taxon>
        <taxon>Hexapoda</taxon>
        <taxon>Insecta</taxon>
        <taxon>Pterygota</taxon>
        <taxon>Neoptera</taxon>
        <taxon>Endopterygota</taxon>
        <taxon>Diptera</taxon>
        <taxon>Nematocera</taxon>
        <taxon>Sciaroidea</taxon>
        <taxon>Sciaridae</taxon>
        <taxon>Pseudolycoriella</taxon>
    </lineage>
</organism>
<dbReference type="Pfam" id="PF14388">
    <property type="entry name" value="DUF4419"/>
    <property type="match status" value="1"/>
</dbReference>
<dbReference type="InterPro" id="IPR025533">
    <property type="entry name" value="DUF4419"/>
</dbReference>
<name>A0A9Q0MKK0_9DIPT</name>
<reference evidence="2" key="1">
    <citation type="submission" date="2022-07" db="EMBL/GenBank/DDBJ databases">
        <authorList>
            <person name="Trinca V."/>
            <person name="Uliana J.V.C."/>
            <person name="Torres T.T."/>
            <person name="Ward R.J."/>
            <person name="Monesi N."/>
        </authorList>
    </citation>
    <scope>NUCLEOTIDE SEQUENCE</scope>
    <source>
        <strain evidence="2">HSMRA1968</strain>
        <tissue evidence="2">Whole embryos</tissue>
    </source>
</reference>
<proteinExistence type="predicted"/>
<dbReference type="Proteomes" id="UP001151699">
    <property type="component" value="Unassembled WGS sequence"/>
</dbReference>
<gene>
    <name evidence="2" type="ORF">Bhyg_17475</name>
</gene>
<evidence type="ECO:0000313" key="2">
    <source>
        <dbReference type="EMBL" id="KAJ6617880.1"/>
    </source>
</evidence>
<dbReference type="PANTHER" id="PTHR31252">
    <property type="entry name" value="DUF4419 DOMAIN-CONTAINING PROTEIN"/>
    <property type="match status" value="1"/>
</dbReference>
<evidence type="ECO:0000313" key="3">
    <source>
        <dbReference type="Proteomes" id="UP001151699"/>
    </source>
</evidence>
<evidence type="ECO:0000256" key="1">
    <source>
        <dbReference type="SAM" id="MobiDB-lite"/>
    </source>
</evidence>
<dbReference type="OrthoDB" id="9973955at2759"/>
<protein>
    <recommendedName>
        <fullName evidence="4">DUF4419 domain-containing protein</fullName>
    </recommendedName>
</protein>
<accession>A0A9Q0MKK0</accession>
<keyword evidence="3" id="KW-1185">Reference proteome</keyword>
<feature type="compositionally biased region" description="Polar residues" evidence="1">
    <location>
        <begin position="1"/>
        <end position="12"/>
    </location>
</feature>